<dbReference type="EMBL" id="GL732567">
    <property type="protein sequence ID" value="EFX76620.1"/>
    <property type="molecule type" value="Genomic_DNA"/>
</dbReference>
<proteinExistence type="predicted"/>
<dbReference type="Proteomes" id="UP000000305">
    <property type="component" value="Unassembled WGS sequence"/>
</dbReference>
<gene>
    <name evidence="1" type="ORF">DAPPUDRAFT_322210</name>
</gene>
<reference evidence="1 2" key="1">
    <citation type="journal article" date="2011" name="Science">
        <title>The ecoresponsive genome of Daphnia pulex.</title>
        <authorList>
            <person name="Colbourne J.K."/>
            <person name="Pfrender M.E."/>
            <person name="Gilbert D."/>
            <person name="Thomas W.K."/>
            <person name="Tucker A."/>
            <person name="Oakley T.H."/>
            <person name="Tokishita S."/>
            <person name="Aerts A."/>
            <person name="Arnold G.J."/>
            <person name="Basu M.K."/>
            <person name="Bauer D.J."/>
            <person name="Caceres C.E."/>
            <person name="Carmel L."/>
            <person name="Casola C."/>
            <person name="Choi J.H."/>
            <person name="Detter J.C."/>
            <person name="Dong Q."/>
            <person name="Dusheyko S."/>
            <person name="Eads B.D."/>
            <person name="Frohlich T."/>
            <person name="Geiler-Samerotte K.A."/>
            <person name="Gerlach D."/>
            <person name="Hatcher P."/>
            <person name="Jogdeo S."/>
            <person name="Krijgsveld J."/>
            <person name="Kriventseva E.V."/>
            <person name="Kultz D."/>
            <person name="Laforsch C."/>
            <person name="Lindquist E."/>
            <person name="Lopez J."/>
            <person name="Manak J.R."/>
            <person name="Muller J."/>
            <person name="Pangilinan J."/>
            <person name="Patwardhan R.P."/>
            <person name="Pitluck S."/>
            <person name="Pritham E.J."/>
            <person name="Rechtsteiner A."/>
            <person name="Rho M."/>
            <person name="Rogozin I.B."/>
            <person name="Sakarya O."/>
            <person name="Salamov A."/>
            <person name="Schaack S."/>
            <person name="Shapiro H."/>
            <person name="Shiga Y."/>
            <person name="Skalitzky C."/>
            <person name="Smith Z."/>
            <person name="Souvorov A."/>
            <person name="Sung W."/>
            <person name="Tang Z."/>
            <person name="Tsuchiya D."/>
            <person name="Tu H."/>
            <person name="Vos H."/>
            <person name="Wang M."/>
            <person name="Wolf Y.I."/>
            <person name="Yamagata H."/>
            <person name="Yamada T."/>
            <person name="Ye Y."/>
            <person name="Shaw J.R."/>
            <person name="Andrews J."/>
            <person name="Crease T.J."/>
            <person name="Tang H."/>
            <person name="Lucas S.M."/>
            <person name="Robertson H.M."/>
            <person name="Bork P."/>
            <person name="Koonin E.V."/>
            <person name="Zdobnov E.M."/>
            <person name="Grigoriev I.V."/>
            <person name="Lynch M."/>
            <person name="Boore J.L."/>
        </authorList>
    </citation>
    <scope>NUCLEOTIDE SEQUENCE [LARGE SCALE GENOMIC DNA]</scope>
</reference>
<accession>E9GV90</accession>
<sequence length="394" mass="44910">MEEVTYACLKELPETVRKSNIKATLRQCLSLKYVCLEFNTVTNTTTLAQYLSLTDERAKVANGEVNAPMLPDPIMVAARLSTSYKNLTETPQKTRKRHCDQMTSRIVKMMSAGPKTWIKLERNEQFEMLGYHHDSTKLLFVEDYTLLKGYPIKPKRDYLWEDINLSKKQSFPVFQIQVKENQSEASSSTESAECTILMRRSFCNGVNVCEGDTKTEEKCQISVTKRVHNNRCVNHPDAKLIDSDPCEAVFIYLRPESEQYKKRWLFIGRRLKSSALKPLPSVGMPCNPSSISAVSSKYGTLANSFDYAIFATPQILEVINEARIIQADVTFLGAKSFPYVLNMVSFNYETLTHQELTTNIHPEFENGKDVKGWIVFFLYGTTPRAGIQPRGQRC</sequence>
<evidence type="ECO:0000313" key="2">
    <source>
        <dbReference type="Proteomes" id="UP000000305"/>
    </source>
</evidence>
<evidence type="ECO:0000313" key="1">
    <source>
        <dbReference type="EMBL" id="EFX76620.1"/>
    </source>
</evidence>
<dbReference type="HOGENOM" id="CLU_700700_0_0_1"/>
<keyword evidence="2" id="KW-1185">Reference proteome</keyword>
<dbReference type="KEGG" id="dpx:DAPPUDRAFT_322210"/>
<protein>
    <submittedName>
        <fullName evidence="1">Uncharacterized protein</fullName>
    </submittedName>
</protein>
<dbReference type="PhylomeDB" id="E9GV90"/>
<dbReference type="AlphaFoldDB" id="E9GV90"/>
<dbReference type="OrthoDB" id="10595281at2759"/>
<dbReference type="InParanoid" id="E9GV90"/>
<organism evidence="1 2">
    <name type="scientific">Daphnia pulex</name>
    <name type="common">Water flea</name>
    <dbReference type="NCBI Taxonomy" id="6669"/>
    <lineage>
        <taxon>Eukaryota</taxon>
        <taxon>Metazoa</taxon>
        <taxon>Ecdysozoa</taxon>
        <taxon>Arthropoda</taxon>
        <taxon>Crustacea</taxon>
        <taxon>Branchiopoda</taxon>
        <taxon>Diplostraca</taxon>
        <taxon>Cladocera</taxon>
        <taxon>Anomopoda</taxon>
        <taxon>Daphniidae</taxon>
        <taxon>Daphnia</taxon>
    </lineage>
</organism>
<name>E9GV90_DAPPU</name>